<name>A0A8H8DH30_9FUNG</name>
<accession>A0A8H8DH30</accession>
<dbReference type="OrthoDB" id="5584001at2759"/>
<protein>
    <submittedName>
        <fullName evidence="2">Uncharacterized protein</fullName>
    </submittedName>
</protein>
<keyword evidence="1" id="KW-0732">Signal</keyword>
<evidence type="ECO:0000256" key="1">
    <source>
        <dbReference type="SAM" id="SignalP"/>
    </source>
</evidence>
<proteinExistence type="predicted"/>
<feature type="chain" id="PRO_5034151162" evidence="1">
    <location>
        <begin position="17"/>
        <end position="526"/>
    </location>
</feature>
<evidence type="ECO:0000313" key="2">
    <source>
        <dbReference type="EMBL" id="KAG5458349.1"/>
    </source>
</evidence>
<sequence>MRVFVLLVPLLYGSEQELIRRTVDDGVCALIDVIAGISKTSKQFASVYADDDQPNVVADGSQLRTSQPDILANGDVATDLQRFANEEGHQEAAKGDTVKMRFLTLVSLYVKYGGCLTEAQLDKLFAIASRVARDMASTSSWPGTRWFREYVIGTALALKNEKEATLAVSRAFKQLSGMLRQHARGFDFSQSLYGVTAAVLDSRNFLRCEETSVLLHERIIKSVLAFMKTETEEEQCGRTMYPALVKLVVAVMERSDRDVYQELDKLPKSPRVMMHLILPICFELKVNRNPAVSRVERAVNEFYWHCLLSHVLELCRLRPSRPAALRSARKANASTVFVSARTKLRDTLTPGPGSRRDTLLLVAGDRESLVAGEPEALTVYDPGDAASYLAAITAIKVILVRAERLITSWNIWPQLAHLVKQSICHFGNVLRNASMGTKALGTALSFILSAGKYKSHGKMQQTLQPADYATWSMLEIMAHYPIPLVAYMRGLIQEKLDEAGPITPTLAGAGGWGSSVVDFPDGSGPH</sequence>
<feature type="non-terminal residue" evidence="2">
    <location>
        <position position="1"/>
    </location>
</feature>
<feature type="signal peptide" evidence="1">
    <location>
        <begin position="1"/>
        <end position="16"/>
    </location>
</feature>
<gene>
    <name evidence="2" type="ORF">BJ554DRAFT_1435</name>
</gene>
<dbReference type="AlphaFoldDB" id="A0A8H8DH30"/>
<comment type="caution">
    <text evidence="2">The sequence shown here is derived from an EMBL/GenBank/DDBJ whole genome shotgun (WGS) entry which is preliminary data.</text>
</comment>
<evidence type="ECO:0000313" key="3">
    <source>
        <dbReference type="Proteomes" id="UP000673691"/>
    </source>
</evidence>
<dbReference type="EMBL" id="JAEFCI010008618">
    <property type="protein sequence ID" value="KAG5458349.1"/>
    <property type="molecule type" value="Genomic_DNA"/>
</dbReference>
<feature type="non-terminal residue" evidence="2">
    <location>
        <position position="526"/>
    </location>
</feature>
<keyword evidence="3" id="KW-1185">Reference proteome</keyword>
<organism evidence="2 3">
    <name type="scientific">Olpidium bornovanus</name>
    <dbReference type="NCBI Taxonomy" id="278681"/>
    <lineage>
        <taxon>Eukaryota</taxon>
        <taxon>Fungi</taxon>
        <taxon>Fungi incertae sedis</taxon>
        <taxon>Olpidiomycota</taxon>
        <taxon>Olpidiomycotina</taxon>
        <taxon>Olpidiomycetes</taxon>
        <taxon>Olpidiales</taxon>
        <taxon>Olpidiaceae</taxon>
        <taxon>Olpidium</taxon>
    </lineage>
</organism>
<reference evidence="2 3" key="1">
    <citation type="journal article" name="Sci. Rep.">
        <title>Genome-scale phylogenetic analyses confirm Olpidium as the closest living zoosporic fungus to the non-flagellated, terrestrial fungi.</title>
        <authorList>
            <person name="Chang Y."/>
            <person name="Rochon D."/>
            <person name="Sekimoto S."/>
            <person name="Wang Y."/>
            <person name="Chovatia M."/>
            <person name="Sandor L."/>
            <person name="Salamov A."/>
            <person name="Grigoriev I.V."/>
            <person name="Stajich J.E."/>
            <person name="Spatafora J.W."/>
        </authorList>
    </citation>
    <scope>NUCLEOTIDE SEQUENCE [LARGE SCALE GENOMIC DNA]</scope>
    <source>
        <strain evidence="2">S191</strain>
    </source>
</reference>
<dbReference type="Proteomes" id="UP000673691">
    <property type="component" value="Unassembled WGS sequence"/>
</dbReference>